<dbReference type="Gene3D" id="2.60.20.10">
    <property type="entry name" value="Crystallins"/>
    <property type="match status" value="6"/>
</dbReference>
<dbReference type="InParanoid" id="G3PIR9"/>
<comment type="similarity">
    <text evidence="1">Belongs to the beta/gamma-crystallin family.</text>
</comment>
<dbReference type="SMART" id="SM00247">
    <property type="entry name" value="XTALbg"/>
    <property type="match status" value="6"/>
</dbReference>
<dbReference type="Gene3D" id="2.80.10.50">
    <property type="match status" value="1"/>
</dbReference>
<dbReference type="InterPro" id="IPR050252">
    <property type="entry name" value="Beta/Gamma-Crystallin"/>
</dbReference>
<dbReference type="SUPFAM" id="SSF49695">
    <property type="entry name" value="gamma-Crystallin-like"/>
    <property type="match status" value="3"/>
</dbReference>
<dbReference type="PANTHER" id="PTHR11818:SF2">
    <property type="entry name" value="BETA_GAMMA CRYSTALLIN DOMAIN-CONTAINING PROTEIN 1"/>
    <property type="match status" value="1"/>
</dbReference>
<dbReference type="InterPro" id="IPR001064">
    <property type="entry name" value="Beta/gamma_crystallin"/>
</dbReference>
<dbReference type="OMA" id="EGEYPHF"/>
<organism evidence="4">
    <name type="scientific">Gasterosteus aculeatus</name>
    <name type="common">Three-spined stickleback</name>
    <dbReference type="NCBI Taxonomy" id="69293"/>
    <lineage>
        <taxon>Eukaryota</taxon>
        <taxon>Metazoa</taxon>
        <taxon>Chordata</taxon>
        <taxon>Craniata</taxon>
        <taxon>Vertebrata</taxon>
        <taxon>Euteleostomi</taxon>
        <taxon>Actinopterygii</taxon>
        <taxon>Neopterygii</taxon>
        <taxon>Teleostei</taxon>
        <taxon>Neoteleostei</taxon>
        <taxon>Acanthomorphata</taxon>
        <taxon>Eupercaria</taxon>
        <taxon>Perciformes</taxon>
        <taxon>Cottioidei</taxon>
        <taxon>Gasterosteales</taxon>
        <taxon>Gasterosteidae</taxon>
        <taxon>Gasterosteus</taxon>
    </lineage>
</organism>
<keyword evidence="2" id="KW-0677">Repeat</keyword>
<accession>G3PIR9</accession>
<proteinExistence type="inferred from homology"/>
<evidence type="ECO:0000256" key="1">
    <source>
        <dbReference type="ARBA" id="ARBA00009646"/>
    </source>
</evidence>
<evidence type="ECO:0000256" key="2">
    <source>
        <dbReference type="ARBA" id="ARBA00022737"/>
    </source>
</evidence>
<dbReference type="AlphaFoldDB" id="G3PIR9"/>
<dbReference type="GO" id="GO:0007601">
    <property type="term" value="P:visual perception"/>
    <property type="evidence" value="ECO:0007669"/>
    <property type="project" value="TreeGrafter"/>
</dbReference>
<dbReference type="SUPFAM" id="SSF50370">
    <property type="entry name" value="Ricin B-like lectins"/>
    <property type="match status" value="1"/>
</dbReference>
<protein>
    <recommendedName>
        <fullName evidence="3">Beta/gamma crystallin 'Greek key' domain-containing protein</fullName>
    </recommendedName>
</protein>
<dbReference type="Bgee" id="ENSGACG00000013223">
    <property type="expression patterns" value="Expressed in zone of skin and 7 other cell types or tissues"/>
</dbReference>
<dbReference type="Pfam" id="PF00030">
    <property type="entry name" value="Crystall"/>
    <property type="match status" value="6"/>
</dbReference>
<feature type="domain" description="Beta/gamma crystallin 'Greek key'" evidence="3">
    <location>
        <begin position="149"/>
        <end position="191"/>
    </location>
</feature>
<feature type="domain" description="Beta/gamma crystallin 'Greek key'" evidence="3">
    <location>
        <begin position="251"/>
        <end position="293"/>
    </location>
</feature>
<dbReference type="STRING" id="69293.ENSGACP00000017498"/>
<feature type="domain" description="Beta/gamma crystallin 'Greek key'" evidence="3">
    <location>
        <begin position="203"/>
        <end position="250"/>
    </location>
</feature>
<dbReference type="PROSITE" id="PS50915">
    <property type="entry name" value="CRYSTALLIN_BETA_GAMMA"/>
    <property type="match status" value="9"/>
</dbReference>
<dbReference type="PRINTS" id="PR01367">
    <property type="entry name" value="BGCRYSTALLIN"/>
</dbReference>
<dbReference type="PANTHER" id="PTHR11818">
    <property type="entry name" value="BETA/GAMMA CRYSTALLIN"/>
    <property type="match status" value="1"/>
</dbReference>
<dbReference type="InterPro" id="IPR035992">
    <property type="entry name" value="Ricin_B-like_lectins"/>
</dbReference>
<dbReference type="PROSITE" id="PS50231">
    <property type="entry name" value="RICIN_B_LECTIN"/>
    <property type="match status" value="1"/>
</dbReference>
<feature type="domain" description="Beta/gamma crystallin 'Greek key'" evidence="3">
    <location>
        <begin position="342"/>
        <end position="384"/>
    </location>
</feature>
<feature type="domain" description="Beta/gamma crystallin 'Greek key'" evidence="3">
    <location>
        <begin position="394"/>
        <end position="431"/>
    </location>
</feature>
<evidence type="ECO:0000259" key="3">
    <source>
        <dbReference type="PROSITE" id="PS50915"/>
    </source>
</evidence>
<feature type="domain" description="Beta/gamma crystallin 'Greek key'" evidence="3">
    <location>
        <begin position="432"/>
        <end position="476"/>
    </location>
</feature>
<reference evidence="4" key="2">
    <citation type="submission" date="2024-04" db="UniProtKB">
        <authorList>
            <consortium name="Ensembl"/>
        </authorList>
    </citation>
    <scope>IDENTIFICATION</scope>
</reference>
<evidence type="ECO:0000313" key="4">
    <source>
        <dbReference type="Ensembl" id="ENSGACP00000017498.1"/>
    </source>
</evidence>
<feature type="domain" description="Beta/gamma crystallin 'Greek key'" evidence="3">
    <location>
        <begin position="3"/>
        <end position="42"/>
    </location>
</feature>
<dbReference type="eggNOG" id="ENOG502QUA4">
    <property type="taxonomic scope" value="Eukaryota"/>
</dbReference>
<dbReference type="Ensembl" id="ENSGACT00000017532.1">
    <property type="protein sequence ID" value="ENSGACP00000017498.1"/>
    <property type="gene ID" value="ENSGACG00000013223.1"/>
</dbReference>
<dbReference type="GO" id="GO:0005212">
    <property type="term" value="F:structural constituent of eye lens"/>
    <property type="evidence" value="ECO:0007669"/>
    <property type="project" value="TreeGrafter"/>
</dbReference>
<feature type="domain" description="Beta/gamma crystallin 'Greek key'" evidence="3">
    <location>
        <begin position="43"/>
        <end position="102"/>
    </location>
</feature>
<sequence>RPGKMVIHEHAQFGGRPFELHGDLEDATTMRLSPVISVRVIRGCWLLYEKPGFQGRIIALEEGPTEHIVNMWAEEGAPTTLDQTGQPVPTAPMVIGSIRLAVRDYSVPRIDLFSEVNGLGRMSSHCDEAVEIGSYGVAQTTGSIRVHSGVWLVYSDPGFGGFVGVLEVGEYPCPQNWGFPEPFIGSIRPLRLGPISVEHPHEFKALLFEKPDFEGACTEVDSDVYNLQEEAEEGQTKRTLSAVGSLKILGGLWVGYLEADFEGQQYILEEGEYPHCSDWGGSEDGLLSLRPVCPDFLSPHVKLFSERHFDPLGLNMDLLGPVLSMADFSHAGKTQSVNVMGGVWVAFENPGFSGELYVLERGLYAGPEDWGAPNFKISSIQPVFHSFPRTLRWQQIQLYSEADFQGRLVDLEDGTAALGDDFIPKSCKVLAGSWVAYEGAQFSGSMYVLEEGHYPNAEAMGFLCSDAAIRSTHPVGHELSLPSIILFSKAGCRGRRVLLTGGAVNLLQAGLDTHTRSVVVEGGTWVLYEGSNYRGAQLLLRPGEVADLWQLSGRQQVGSLRPLLQKQTYVRLRSTETGGLMSLTGTTEDVSLMRVQVGEETGGLEQVWVYRDGQLACKLVEDCFLETSGSMVMEGSRLRVAAKRGEGNYLWNISPEGRVHCLLKPALVLEVKGGQQYYKNQVILNTLDEKKSDQRWTLEVL</sequence>
<dbReference type="InterPro" id="IPR011024">
    <property type="entry name" value="G_crystallin-like"/>
</dbReference>
<feature type="domain" description="Beta/gamma crystallin 'Greek key'" evidence="3">
    <location>
        <begin position="523"/>
        <end position="564"/>
    </location>
</feature>
<dbReference type="GO" id="GO:0002088">
    <property type="term" value="P:lens development in camera-type eye"/>
    <property type="evidence" value="ECO:0007669"/>
    <property type="project" value="TreeGrafter"/>
</dbReference>
<name>G3PIR9_GASAC</name>
<reference evidence="4" key="1">
    <citation type="submission" date="2006-01" db="EMBL/GenBank/DDBJ databases">
        <authorList>
            <person name="Lindblad-Toh K."/>
            <person name="Mauceli E."/>
            <person name="Grabherr M."/>
            <person name="Chang J.L."/>
            <person name="Lander E.S."/>
        </authorList>
    </citation>
    <scope>NUCLEOTIDE SEQUENCE [LARGE SCALE GENOMIC DNA]</scope>
</reference>